<sequence>MILGFSTQINGKPTHFVEKIWKGLKENISDELRIQQEAKMTPEELTTPYEVDSEVYPGVKAKLHTIREDKKDRWEKGKNIDFFINCRKKDMKRFAPVLPVVRTQSIFMTYYHSDIIQISVNGKELFGYNERLELALNDGFDSWEDFFDYFYPIIQASDDKSFSGKIIHWTDLKY</sequence>
<dbReference type="RefSeq" id="WP_271333897.1">
    <property type="nucleotide sequence ID" value="NZ_JAMZNK010000001.1"/>
</dbReference>
<dbReference type="EMBL" id="JAMZNK010000001">
    <property type="protein sequence ID" value="MDA6068013.1"/>
    <property type="molecule type" value="Genomic_DNA"/>
</dbReference>
<name>A0ABT4W5X6_9FLAO</name>
<gene>
    <name evidence="1" type="ORF">NJT12_00150</name>
</gene>
<comment type="caution">
    <text evidence="1">The sequence shown here is derived from an EMBL/GenBank/DDBJ whole genome shotgun (WGS) entry which is preliminary data.</text>
</comment>
<protein>
    <submittedName>
        <fullName evidence="1">Uncharacterized protein</fullName>
    </submittedName>
</protein>
<dbReference type="Proteomes" id="UP001212170">
    <property type="component" value="Unassembled WGS sequence"/>
</dbReference>
<keyword evidence="2" id="KW-1185">Reference proteome</keyword>
<evidence type="ECO:0000313" key="1">
    <source>
        <dbReference type="EMBL" id="MDA6068013.1"/>
    </source>
</evidence>
<reference evidence="1 2" key="1">
    <citation type="journal article" date="2023" name="Chemosphere">
        <title>Whole genome analysis of Flavobacterium aziz-sancarii sp. nov., isolated from Ardley Island (Antarctica), revealed a rich resistome and bioremediation potential.</title>
        <authorList>
            <person name="Otur C."/>
            <person name="Okay S."/>
            <person name="Kurt-Kizildogan A."/>
        </authorList>
    </citation>
    <scope>NUCLEOTIDE SEQUENCE [LARGE SCALE GENOMIC DNA]</scope>
    <source>
        <strain evidence="1 2">AC</strain>
    </source>
</reference>
<organism evidence="1 2">
    <name type="scientific">Flavobacterium azizsancarii</name>
    <dbReference type="NCBI Taxonomy" id="2961580"/>
    <lineage>
        <taxon>Bacteria</taxon>
        <taxon>Pseudomonadati</taxon>
        <taxon>Bacteroidota</taxon>
        <taxon>Flavobacteriia</taxon>
        <taxon>Flavobacteriales</taxon>
        <taxon>Flavobacteriaceae</taxon>
        <taxon>Flavobacterium</taxon>
    </lineage>
</organism>
<accession>A0ABT4W5X6</accession>
<evidence type="ECO:0000313" key="2">
    <source>
        <dbReference type="Proteomes" id="UP001212170"/>
    </source>
</evidence>
<proteinExistence type="predicted"/>